<evidence type="ECO:0000256" key="2">
    <source>
        <dbReference type="ARBA" id="ARBA00022651"/>
    </source>
</evidence>
<dbReference type="EMBL" id="SUYD01000010">
    <property type="protein sequence ID" value="MBE6266617.1"/>
    <property type="molecule type" value="Genomic_DNA"/>
</dbReference>
<accession>A0A928BV16</accession>
<evidence type="ECO:0000256" key="7">
    <source>
        <dbReference type="PIRSR" id="PIRSR606710-2"/>
    </source>
</evidence>
<feature type="active site" description="Proton donor" evidence="6">
    <location>
        <position position="225"/>
    </location>
</feature>
<dbReference type="InterPro" id="IPR052176">
    <property type="entry name" value="Glycosyl_Hydrlase_43_Enz"/>
</dbReference>
<comment type="caution">
    <text evidence="10">The sequence shown here is derived from an EMBL/GenBank/DDBJ whole genome shotgun (WGS) entry which is preliminary data.</text>
</comment>
<keyword evidence="5 8" id="KW-0326">Glycosidase</keyword>
<gene>
    <name evidence="10" type="ORF">E7102_09120</name>
</gene>
<evidence type="ECO:0000313" key="10">
    <source>
        <dbReference type="EMBL" id="MBE6266617.1"/>
    </source>
</evidence>
<comment type="similarity">
    <text evidence="1 8">Belongs to the glycosyl hydrolase 43 family.</text>
</comment>
<dbReference type="SUPFAM" id="SSF75005">
    <property type="entry name" value="Arabinanase/levansucrase/invertase"/>
    <property type="match status" value="1"/>
</dbReference>
<dbReference type="InterPro" id="IPR023296">
    <property type="entry name" value="Glyco_hydro_beta-prop_sf"/>
</dbReference>
<feature type="site" description="Important for catalytic activity, responsible for pKa modulation of the active site Glu and correct orientation of both the proton donor and substrate" evidence="7">
    <location>
        <position position="149"/>
    </location>
</feature>
<evidence type="ECO:0000256" key="9">
    <source>
        <dbReference type="SAM" id="SignalP"/>
    </source>
</evidence>
<dbReference type="Pfam" id="PF04616">
    <property type="entry name" value="Glyco_hydro_43"/>
    <property type="match status" value="1"/>
</dbReference>
<evidence type="ECO:0000256" key="8">
    <source>
        <dbReference type="RuleBase" id="RU361187"/>
    </source>
</evidence>
<proteinExistence type="inferred from homology"/>
<keyword evidence="9" id="KW-0732">Signal</keyword>
<feature type="chain" id="PRO_5036958173" description="Glycosyl hydrolases family 43" evidence="9">
    <location>
        <begin position="20"/>
        <end position="328"/>
    </location>
</feature>
<dbReference type="PANTHER" id="PTHR43772:SF2">
    <property type="entry name" value="PUTATIVE (AFU_ORTHOLOGUE AFUA_2G04480)-RELATED"/>
    <property type="match status" value="1"/>
</dbReference>
<keyword evidence="4" id="KW-0119">Carbohydrate metabolism</keyword>
<dbReference type="GO" id="GO:0045493">
    <property type="term" value="P:xylan catabolic process"/>
    <property type="evidence" value="ECO:0007669"/>
    <property type="project" value="UniProtKB-KW"/>
</dbReference>
<evidence type="ECO:0000256" key="6">
    <source>
        <dbReference type="PIRSR" id="PIRSR606710-1"/>
    </source>
</evidence>
<dbReference type="PANTHER" id="PTHR43772">
    <property type="entry name" value="ENDO-1,4-BETA-XYLANASE"/>
    <property type="match status" value="1"/>
</dbReference>
<feature type="signal peptide" evidence="9">
    <location>
        <begin position="1"/>
        <end position="19"/>
    </location>
</feature>
<keyword evidence="3 8" id="KW-0378">Hydrolase</keyword>
<evidence type="ECO:0000256" key="3">
    <source>
        <dbReference type="ARBA" id="ARBA00022801"/>
    </source>
</evidence>
<dbReference type="InterPro" id="IPR006710">
    <property type="entry name" value="Glyco_hydro_43"/>
</dbReference>
<dbReference type="AlphaFoldDB" id="A0A928BV16"/>
<evidence type="ECO:0000256" key="4">
    <source>
        <dbReference type="ARBA" id="ARBA00023277"/>
    </source>
</evidence>
<reference evidence="10" key="1">
    <citation type="submission" date="2019-04" db="EMBL/GenBank/DDBJ databases">
        <title>Evolution of Biomass-Degrading Anaerobic Consortia Revealed by Metagenomics.</title>
        <authorList>
            <person name="Peng X."/>
        </authorList>
    </citation>
    <scope>NUCLEOTIDE SEQUENCE</scope>
    <source>
        <strain evidence="10">SIG141</strain>
    </source>
</reference>
<protein>
    <recommendedName>
        <fullName evidence="12">Glycosyl hydrolases family 43</fullName>
    </recommendedName>
</protein>
<feature type="active site" description="Proton acceptor" evidence="6">
    <location>
        <position position="31"/>
    </location>
</feature>
<evidence type="ECO:0000256" key="5">
    <source>
        <dbReference type="ARBA" id="ARBA00023295"/>
    </source>
</evidence>
<evidence type="ECO:0008006" key="12">
    <source>
        <dbReference type="Google" id="ProtNLM"/>
    </source>
</evidence>
<keyword evidence="2" id="KW-0858">Xylan degradation</keyword>
<dbReference type="GO" id="GO:0004553">
    <property type="term" value="F:hydrolase activity, hydrolyzing O-glycosyl compounds"/>
    <property type="evidence" value="ECO:0007669"/>
    <property type="project" value="InterPro"/>
</dbReference>
<organism evidence="10 11">
    <name type="scientific">Xylanibacter ruminicola</name>
    <name type="common">Prevotella ruminicola</name>
    <dbReference type="NCBI Taxonomy" id="839"/>
    <lineage>
        <taxon>Bacteria</taxon>
        <taxon>Pseudomonadati</taxon>
        <taxon>Bacteroidota</taxon>
        <taxon>Bacteroidia</taxon>
        <taxon>Bacteroidales</taxon>
        <taxon>Prevotellaceae</taxon>
        <taxon>Xylanibacter</taxon>
    </lineage>
</organism>
<dbReference type="Gene3D" id="2.115.10.20">
    <property type="entry name" value="Glycosyl hydrolase domain, family 43"/>
    <property type="match status" value="1"/>
</dbReference>
<evidence type="ECO:0000313" key="11">
    <source>
        <dbReference type="Proteomes" id="UP000763088"/>
    </source>
</evidence>
<name>A0A928BV16_XYLRU</name>
<dbReference type="Proteomes" id="UP000763088">
    <property type="component" value="Unassembled WGS sequence"/>
</dbReference>
<evidence type="ECO:0000256" key="1">
    <source>
        <dbReference type="ARBA" id="ARBA00009865"/>
    </source>
</evidence>
<keyword evidence="2" id="KW-0624">Polysaccharide degradation</keyword>
<sequence length="328" mass="37433">MKRTFIAAITLLFSITLQAQERVNNRMYNPDPAPVVSGDRLYVFTGHDLDTATYFRMPDWQVFSTTDMKHWTDHGVVLTTANFKWAKQGDNAWASQAIERNGKWYWYVAAEDTTKHLHGIGVAIADRPEGPWKDAIGKPLIPGDWGFIDPTVFIDDDGQAWLFWGNNGCWYAKLNEDMISIDTSFANNGICDMRAMLDDEAQFGPKCMKMDYQLNKRVMKTGFEEAPWIYKVGDTYFLEYAAGGVPEHWAYSTAKSIHGPWHYEGRITDESPGSFTIHGGTIDFKGKSYLFYHDGIPSGGNGFRRTTAFREFKRMKDGRIPKINIQEK</sequence>